<comment type="caution">
    <text evidence="1">The sequence shown here is derived from an EMBL/GenBank/DDBJ whole genome shotgun (WGS) entry which is preliminary data.</text>
</comment>
<evidence type="ECO:0000313" key="2">
    <source>
        <dbReference type="Proteomes" id="UP001321700"/>
    </source>
</evidence>
<dbReference type="Proteomes" id="UP001321700">
    <property type="component" value="Unassembled WGS sequence"/>
</dbReference>
<accession>A0ABU3KLI1</accession>
<sequence length="151" mass="17351">MNRSKLRQWWIQFLRPKGAYDEIDPGIKPLVDAMNATGVIKTIASCQGHASYGMPPYVYFNSTVEVAGLIERQLRKSKIDSAISFGGDWTIQGMFDEHCELRFILYSPFYHERSETLFAPIEFTLYRRTIAKDLLSLVDQVDKAVLPDVRE</sequence>
<dbReference type="RefSeq" id="WP_313874362.1">
    <property type="nucleotide sequence ID" value="NZ_JAVBIK010000001.1"/>
</dbReference>
<gene>
    <name evidence="1" type="ORF">RAE19_07810</name>
</gene>
<dbReference type="EMBL" id="JAVBIK010000001">
    <property type="protein sequence ID" value="MDT7518611.1"/>
    <property type="molecule type" value="Genomic_DNA"/>
</dbReference>
<name>A0ABU3KLI1_9BURK</name>
<keyword evidence="2" id="KW-1185">Reference proteome</keyword>
<proteinExistence type="predicted"/>
<reference evidence="1 2" key="1">
    <citation type="submission" date="2023-08" db="EMBL/GenBank/DDBJ databases">
        <title>Rhodoferax potami sp. nov. and Rhodoferax mekongensis sp. nov., isolated from the Mekong River in Thailand.</title>
        <authorList>
            <person name="Kitikhun S."/>
            <person name="Charoenyingcharoen P."/>
            <person name="Siriarchawattana P."/>
            <person name="Likhitrattanapisal S."/>
            <person name="Nilsakha T."/>
            <person name="Chanpet A."/>
            <person name="Rattanawaree P."/>
            <person name="Ingsriswang S."/>
        </authorList>
    </citation>
    <scope>NUCLEOTIDE SEQUENCE [LARGE SCALE GENOMIC DNA]</scope>
    <source>
        <strain evidence="1 2">TBRC 17660</strain>
    </source>
</reference>
<organism evidence="1 2">
    <name type="scientific">Rhodoferax potami</name>
    <dbReference type="NCBI Taxonomy" id="3068338"/>
    <lineage>
        <taxon>Bacteria</taxon>
        <taxon>Pseudomonadati</taxon>
        <taxon>Pseudomonadota</taxon>
        <taxon>Betaproteobacteria</taxon>
        <taxon>Burkholderiales</taxon>
        <taxon>Comamonadaceae</taxon>
        <taxon>Rhodoferax</taxon>
    </lineage>
</organism>
<protein>
    <submittedName>
        <fullName evidence="1">Uncharacterized protein</fullName>
    </submittedName>
</protein>
<evidence type="ECO:0000313" key="1">
    <source>
        <dbReference type="EMBL" id="MDT7518611.1"/>
    </source>
</evidence>